<protein>
    <submittedName>
        <fullName evidence="1">Uncharacterized protein</fullName>
    </submittedName>
</protein>
<dbReference type="OrthoDB" id="2129069at2759"/>
<keyword evidence="2" id="KW-1185">Reference proteome</keyword>
<dbReference type="AlphaFoldDB" id="A0A9P8MLI4"/>
<sequence>MFCTSLRKRREWAPAVAQLTTRSWTETKLETHDVGFLTRLHQGRDRCFRLLLFSAAQVGTSQANERIERLPLLDGGGKTAIVFLVASQDDMAAFMTLQMQMLPSRDNCIPLIPVSSAAELPSCLESLRRQCAAAADAQQAHEQAATSTQRHLLAHCTGVGAPLGEGQTNVLSDICTGFGHLAQHALDPDGQDELCYFLGHADGQRVTAFLTAGPVARLG</sequence>
<evidence type="ECO:0000313" key="1">
    <source>
        <dbReference type="EMBL" id="KAH0957340.1"/>
    </source>
</evidence>
<gene>
    <name evidence="1" type="ORF">HRG_11487</name>
</gene>
<organism evidence="1 2">
    <name type="scientific">Hirsutella rhossiliensis</name>
    <dbReference type="NCBI Taxonomy" id="111463"/>
    <lineage>
        <taxon>Eukaryota</taxon>
        <taxon>Fungi</taxon>
        <taxon>Dikarya</taxon>
        <taxon>Ascomycota</taxon>
        <taxon>Pezizomycotina</taxon>
        <taxon>Sordariomycetes</taxon>
        <taxon>Hypocreomycetidae</taxon>
        <taxon>Hypocreales</taxon>
        <taxon>Ophiocordycipitaceae</taxon>
        <taxon>Hirsutella</taxon>
    </lineage>
</organism>
<reference evidence="1" key="1">
    <citation type="submission" date="2021-09" db="EMBL/GenBank/DDBJ databases">
        <title>A high-quality genome of the endoparasitic fungus Hirsutella rhossiliensis with a comparison of Hirsutella genomes reveals transposable elements contributing to genome size variation.</title>
        <authorList>
            <person name="Lin R."/>
            <person name="Jiao Y."/>
            <person name="Sun X."/>
            <person name="Ling J."/>
            <person name="Xie B."/>
            <person name="Cheng X."/>
        </authorList>
    </citation>
    <scope>NUCLEOTIDE SEQUENCE</scope>
    <source>
        <strain evidence="1">HR02</strain>
    </source>
</reference>
<accession>A0A9P8MLI4</accession>
<dbReference type="Proteomes" id="UP000824596">
    <property type="component" value="Unassembled WGS sequence"/>
</dbReference>
<evidence type="ECO:0000313" key="2">
    <source>
        <dbReference type="Proteomes" id="UP000824596"/>
    </source>
</evidence>
<proteinExistence type="predicted"/>
<dbReference type="EMBL" id="JAIZPD010000021">
    <property type="protein sequence ID" value="KAH0957340.1"/>
    <property type="molecule type" value="Genomic_DNA"/>
</dbReference>
<dbReference type="GeneID" id="68360615"/>
<dbReference type="RefSeq" id="XP_044714854.1">
    <property type="nucleotide sequence ID" value="XM_044869957.1"/>
</dbReference>
<name>A0A9P8MLI4_9HYPO</name>
<comment type="caution">
    <text evidence="1">The sequence shown here is derived from an EMBL/GenBank/DDBJ whole genome shotgun (WGS) entry which is preliminary data.</text>
</comment>